<accession>A0A382GIC1</accession>
<dbReference type="AlphaFoldDB" id="A0A382GIC1"/>
<reference evidence="1" key="1">
    <citation type="submission" date="2018-05" db="EMBL/GenBank/DDBJ databases">
        <authorList>
            <person name="Lanie J.A."/>
            <person name="Ng W.-L."/>
            <person name="Kazmierczak K.M."/>
            <person name="Andrzejewski T.M."/>
            <person name="Davidsen T.M."/>
            <person name="Wayne K.J."/>
            <person name="Tettelin H."/>
            <person name="Glass J.I."/>
            <person name="Rusch D."/>
            <person name="Podicherti R."/>
            <person name="Tsui H.-C.T."/>
            <person name="Winkler M.E."/>
        </authorList>
    </citation>
    <scope>NUCLEOTIDE SEQUENCE</scope>
</reference>
<evidence type="ECO:0008006" key="2">
    <source>
        <dbReference type="Google" id="ProtNLM"/>
    </source>
</evidence>
<sequence length="413" mass="47342">ELAIIFSRQEAAQYLARLDSDRQVILDMNSTEWGGAKYHAMRPEVRNVRDSNFDSLAFAVDLDAGTVEILPEAYETEPFTGTVIVKHPNKEQRLVAYVNQGIMAETGSLWDLNGTKRLRNEYDENGTLRESGTFDGKGTFAHATIYDENGTLGELRNYDENGTLQLSSFLDENGSVKEDHIYYDSGIVSQRRIYEEDGSVETNQFFDEQGKRDIRKEGSILISDVRIKIVRLNLYPNPTKDSVMLIYDQDELANQEFPFAFTGKVLEFYDEERKINKRQEEIKEGLYDGTSIWWHRNGTKQFEAEFVKGVLQGRTAWYREDGSVEYEGEWKDSKLVSASTWNINGEQIVGDDGQTSMVIDGQGKLIYLHPNGQKRLEETYTDGKLTENKFWDEESNPVESVDPSFIPAFRRVK</sequence>
<protein>
    <recommendedName>
        <fullName evidence="2">Toxin-antitoxin system YwqK family antitoxin</fullName>
    </recommendedName>
</protein>
<gene>
    <name evidence="1" type="ORF">METZ01_LOCUS227764</name>
</gene>
<organism evidence="1">
    <name type="scientific">marine metagenome</name>
    <dbReference type="NCBI Taxonomy" id="408172"/>
    <lineage>
        <taxon>unclassified sequences</taxon>
        <taxon>metagenomes</taxon>
        <taxon>ecological metagenomes</taxon>
    </lineage>
</organism>
<proteinExistence type="predicted"/>
<evidence type="ECO:0000313" key="1">
    <source>
        <dbReference type="EMBL" id="SVB74910.1"/>
    </source>
</evidence>
<dbReference type="Gene3D" id="2.20.110.10">
    <property type="entry name" value="Histone H3 K4-specific methyltransferase SET7/9 N-terminal domain"/>
    <property type="match status" value="1"/>
</dbReference>
<dbReference type="EMBL" id="UINC01055712">
    <property type="protein sequence ID" value="SVB74910.1"/>
    <property type="molecule type" value="Genomic_DNA"/>
</dbReference>
<dbReference type="Gene3D" id="3.90.930.1">
    <property type="match status" value="1"/>
</dbReference>
<feature type="non-terminal residue" evidence="1">
    <location>
        <position position="1"/>
    </location>
</feature>
<dbReference type="SUPFAM" id="SSF82185">
    <property type="entry name" value="Histone H3 K4-specific methyltransferase SET7/9 N-terminal domain"/>
    <property type="match status" value="1"/>
</dbReference>
<name>A0A382GIC1_9ZZZZ</name>